<organism evidence="2 3">
    <name type="scientific">Tsuneonella litorea</name>
    <dbReference type="NCBI Taxonomy" id="2976475"/>
    <lineage>
        <taxon>Bacteria</taxon>
        <taxon>Pseudomonadati</taxon>
        <taxon>Pseudomonadota</taxon>
        <taxon>Alphaproteobacteria</taxon>
        <taxon>Sphingomonadales</taxon>
        <taxon>Erythrobacteraceae</taxon>
        <taxon>Tsuneonella</taxon>
    </lineage>
</organism>
<proteinExistence type="predicted"/>
<feature type="domain" description="Hypervirulence associated protein TUDOR" evidence="1">
    <location>
        <begin position="11"/>
        <end position="72"/>
    </location>
</feature>
<comment type="caution">
    <text evidence="2">The sequence shown here is derived from an EMBL/GenBank/DDBJ whole genome shotgun (WGS) entry which is preliminary data.</text>
</comment>
<keyword evidence="3" id="KW-1185">Reference proteome</keyword>
<dbReference type="Proteomes" id="UP001142648">
    <property type="component" value="Unassembled WGS sequence"/>
</dbReference>
<accession>A0A9X2W246</accession>
<reference evidence="2" key="1">
    <citation type="submission" date="2022-09" db="EMBL/GenBank/DDBJ databases">
        <title>The genome sequence of Tsuneonella sp. YG55.</title>
        <authorList>
            <person name="Liu Y."/>
        </authorList>
    </citation>
    <scope>NUCLEOTIDE SEQUENCE</scope>
    <source>
        <strain evidence="2">YG55</strain>
    </source>
</reference>
<dbReference type="EMBL" id="JAOAMV010000002">
    <property type="protein sequence ID" value="MCT2558506.1"/>
    <property type="molecule type" value="Genomic_DNA"/>
</dbReference>
<evidence type="ECO:0000313" key="3">
    <source>
        <dbReference type="Proteomes" id="UP001142648"/>
    </source>
</evidence>
<gene>
    <name evidence="2" type="ORF">N0B51_05885</name>
</gene>
<evidence type="ECO:0000313" key="2">
    <source>
        <dbReference type="EMBL" id="MCT2558506.1"/>
    </source>
</evidence>
<dbReference type="InterPro" id="IPR021331">
    <property type="entry name" value="Hva1_TUDOR"/>
</dbReference>
<dbReference type="RefSeq" id="WP_259961334.1">
    <property type="nucleotide sequence ID" value="NZ_JAOAMV010000002.1"/>
</dbReference>
<name>A0A9X2W246_9SPHN</name>
<sequence length="75" mass="8268">MAETPNSFRTGQKVRWNWAGGTGQGTIAERFERRVERTIDGTEVVRNGSADDPAYLIEQEDGDRVLKLGSELDGG</sequence>
<protein>
    <submittedName>
        <fullName evidence="2">DUF2945 domain-containing protein</fullName>
    </submittedName>
</protein>
<evidence type="ECO:0000259" key="1">
    <source>
        <dbReference type="Pfam" id="PF11160"/>
    </source>
</evidence>
<dbReference type="AlphaFoldDB" id="A0A9X2W246"/>
<dbReference type="Pfam" id="PF11160">
    <property type="entry name" value="Hva1_TUDOR"/>
    <property type="match status" value="1"/>
</dbReference>